<evidence type="ECO:0000313" key="4">
    <source>
        <dbReference type="Proteomes" id="UP000503462"/>
    </source>
</evidence>
<dbReference type="GO" id="GO:0031578">
    <property type="term" value="P:mitotic spindle orientation checkpoint signaling"/>
    <property type="evidence" value="ECO:0007669"/>
    <property type="project" value="TreeGrafter"/>
</dbReference>
<evidence type="ECO:0000256" key="1">
    <source>
        <dbReference type="SAM" id="Coils"/>
    </source>
</evidence>
<dbReference type="PANTHER" id="PTHR37271:SF1">
    <property type="entry name" value="KARYOGAMY PROTEIN KAR9"/>
    <property type="match status" value="1"/>
</dbReference>
<feature type="compositionally biased region" description="Polar residues" evidence="2">
    <location>
        <begin position="688"/>
        <end position="700"/>
    </location>
</feature>
<dbReference type="Gene3D" id="1.20.58.60">
    <property type="match status" value="1"/>
</dbReference>
<feature type="region of interest" description="Disordered" evidence="2">
    <location>
        <begin position="571"/>
        <end position="620"/>
    </location>
</feature>
<reference evidence="3 4" key="1">
    <citation type="journal article" date="2016" name="Sci. Rep.">
        <title>Peltaster fructicola genome reveals evolution from an invasive phytopathogen to an ectophytic parasite.</title>
        <authorList>
            <person name="Xu C."/>
            <person name="Chen H."/>
            <person name="Gleason M.L."/>
            <person name="Xu J.R."/>
            <person name="Liu H."/>
            <person name="Zhang R."/>
            <person name="Sun G."/>
        </authorList>
    </citation>
    <scope>NUCLEOTIDE SEQUENCE [LARGE SCALE GENOMIC DNA]</scope>
    <source>
        <strain evidence="3 4">LNHT1506</strain>
    </source>
</reference>
<feature type="coiled-coil region" evidence="1">
    <location>
        <begin position="422"/>
        <end position="449"/>
    </location>
</feature>
<evidence type="ECO:0000256" key="2">
    <source>
        <dbReference type="SAM" id="MobiDB-lite"/>
    </source>
</evidence>
<dbReference type="OrthoDB" id="5559380at2759"/>
<dbReference type="GO" id="GO:0005816">
    <property type="term" value="C:spindle pole body"/>
    <property type="evidence" value="ECO:0007669"/>
    <property type="project" value="TreeGrafter"/>
</dbReference>
<sequence length="847" mass="93153">MPGGVRLSGGPVLSETEHSTWESEVSSVLSIGDRIVLSDTEDELVDKQKYCLPDVGKTRLDLHTKEPLSPTARQVLRSPLRSPSKRSMTTPTEAPLRGSPLRREHSWGSARWNASAENLGPSSDGEHMASDMSRAGSIYSLSRVSFAGQLSQLTNIRLPDATSLARRISSIPTSSEAARSLADASEQIRLWIGKASEVLQGLNADDDVEWAAAGGRDGIEEVDQAISRFEKLVDVYVQSIERLQTRDDVASLSAAELTGSVKQMEAIIASWRQIKDTLKNTKTQVEMALEWEQLWNTVLGEIAQELEALNRHIFEMEEKRHEGAATLFGSRDHIDLHALEAIVEEQPGRAWRNSQILNMTTPPLLSPGLPLQTTAFPDTKEDESSLLSLFARMQPLRAQLDFLPMRLSTFTIRGKTSLPTARQELEDRRTELEKKWKKLEADADGLRRELGEDKWTIVFKNAGRQAMKMCESITRSYNKLLDGLDAGEQTTNTIAITKKAESYEQKKVHYSPAVERVLAIVDRGISERLTVNGEILRLQADMKQKWTQLQANMKEMDSVLEEVNNEAKGRQLRDSVSTVMSSERSLGSSLVETPTSSPASSVIGGSRKNSFQGSRTPTPMISTKSIPVLITPSTGRSSVYAPSTSSIPRRALLNRHSVVDLRGSPSPAPSTTVQWPSRPPLKQDNRPRWNTSVKSSQRDFTSLAAHEPSPYAKSSVTPKAPTVRAGSAMRNTPPGHRVVSEPVKPVSKLSFSTSTADRKSSLPVPASPSVRAASALGYKTAASGRRSRLSTILAQVSDGNEADNESPSRRVSSPLERNGRRSSMLPLRGRTDELTPARAGAERPAWR</sequence>
<dbReference type="InterPro" id="IPR013889">
    <property type="entry name" value="Karyogamy_KAR9"/>
</dbReference>
<feature type="compositionally biased region" description="Low complexity" evidence="2">
    <location>
        <begin position="76"/>
        <end position="87"/>
    </location>
</feature>
<feature type="compositionally biased region" description="Basic and acidic residues" evidence="2">
    <location>
        <begin position="829"/>
        <end position="847"/>
    </location>
</feature>
<feature type="region of interest" description="Disordered" evidence="2">
    <location>
        <begin position="660"/>
        <end position="744"/>
    </location>
</feature>
<evidence type="ECO:0008006" key="5">
    <source>
        <dbReference type="Google" id="ProtNLM"/>
    </source>
</evidence>
<dbReference type="GO" id="GO:0051293">
    <property type="term" value="P:establishment of spindle localization"/>
    <property type="evidence" value="ECO:0007669"/>
    <property type="project" value="TreeGrafter"/>
</dbReference>
<gene>
    <name evidence="3" type="ORF">AMS68_001807</name>
</gene>
<protein>
    <recommendedName>
        <fullName evidence="5">Karyogamy protein</fullName>
    </recommendedName>
</protein>
<dbReference type="EMBL" id="CP051139">
    <property type="protein sequence ID" value="QIW96289.1"/>
    <property type="molecule type" value="Genomic_DNA"/>
</dbReference>
<dbReference type="Pfam" id="PF08580">
    <property type="entry name" value="KAR9"/>
    <property type="match status" value="1"/>
</dbReference>
<name>A0A6H0XP76_9PEZI</name>
<evidence type="ECO:0000313" key="3">
    <source>
        <dbReference type="EMBL" id="QIW96289.1"/>
    </source>
</evidence>
<feature type="compositionally biased region" description="Polar residues" evidence="2">
    <location>
        <begin position="607"/>
        <end position="620"/>
    </location>
</feature>
<keyword evidence="4" id="KW-1185">Reference proteome</keyword>
<feature type="region of interest" description="Disordered" evidence="2">
    <location>
        <begin position="62"/>
        <end position="107"/>
    </location>
</feature>
<keyword evidence="1" id="KW-0175">Coiled coil</keyword>
<dbReference type="PANTHER" id="PTHR37271">
    <property type="entry name" value="KARYOGAMY PROTEIN KAR9"/>
    <property type="match status" value="1"/>
</dbReference>
<dbReference type="Proteomes" id="UP000503462">
    <property type="component" value="Chromosome 1"/>
</dbReference>
<dbReference type="AlphaFoldDB" id="A0A6H0XP76"/>
<dbReference type="GO" id="GO:0043332">
    <property type="term" value="C:mating projection tip"/>
    <property type="evidence" value="ECO:0007669"/>
    <property type="project" value="TreeGrafter"/>
</dbReference>
<feature type="region of interest" description="Disordered" evidence="2">
    <location>
        <begin position="796"/>
        <end position="847"/>
    </location>
</feature>
<dbReference type="GO" id="GO:0005938">
    <property type="term" value="C:cell cortex"/>
    <property type="evidence" value="ECO:0007669"/>
    <property type="project" value="TreeGrafter"/>
</dbReference>
<feature type="compositionally biased region" description="Polar residues" evidence="2">
    <location>
        <begin position="574"/>
        <end position="600"/>
    </location>
</feature>
<proteinExistence type="predicted"/>
<dbReference type="GO" id="GO:0030473">
    <property type="term" value="P:nuclear migration along microtubule"/>
    <property type="evidence" value="ECO:0007669"/>
    <property type="project" value="TreeGrafter"/>
</dbReference>
<accession>A0A6H0XP76</accession>
<organism evidence="3 4">
    <name type="scientific">Peltaster fructicola</name>
    <dbReference type="NCBI Taxonomy" id="286661"/>
    <lineage>
        <taxon>Eukaryota</taxon>
        <taxon>Fungi</taxon>
        <taxon>Dikarya</taxon>
        <taxon>Ascomycota</taxon>
        <taxon>Pezizomycotina</taxon>
        <taxon>Dothideomycetes</taxon>
        <taxon>Dothideomycetes incertae sedis</taxon>
        <taxon>Peltaster</taxon>
    </lineage>
</organism>